<evidence type="ECO:0008006" key="3">
    <source>
        <dbReference type="Google" id="ProtNLM"/>
    </source>
</evidence>
<dbReference type="EMBL" id="CP049056">
    <property type="protein sequence ID" value="QIE54437.1"/>
    <property type="molecule type" value="Genomic_DNA"/>
</dbReference>
<accession>A0A7L5BVC7</accession>
<dbReference type="AlphaFoldDB" id="A0A7L5BVC7"/>
<organism evidence="1 2">
    <name type="scientific">Pikeienuella piscinae</name>
    <dbReference type="NCBI Taxonomy" id="2748098"/>
    <lineage>
        <taxon>Bacteria</taxon>
        <taxon>Pseudomonadati</taxon>
        <taxon>Pseudomonadota</taxon>
        <taxon>Alphaproteobacteria</taxon>
        <taxon>Rhodobacterales</taxon>
        <taxon>Paracoccaceae</taxon>
        <taxon>Pikeienuella</taxon>
    </lineage>
</organism>
<dbReference type="SUPFAM" id="SSF53850">
    <property type="entry name" value="Periplasmic binding protein-like II"/>
    <property type="match status" value="1"/>
</dbReference>
<dbReference type="Proteomes" id="UP000503336">
    <property type="component" value="Chromosome"/>
</dbReference>
<evidence type="ECO:0000313" key="1">
    <source>
        <dbReference type="EMBL" id="QIE54437.1"/>
    </source>
</evidence>
<name>A0A7L5BVC7_9RHOB</name>
<sequence>MRLDGTLYSSSPFYDSDAFVRYDVDMDKAGALLSEAGYEPEANGVRFPMRLDIPTVHPARGKLVAQYLKSQFAKLGVEATRYEKLIESRSRSPVETQRRGYRLALIRKRSPTFNSDMRP</sequence>
<proteinExistence type="predicted"/>
<reference evidence="1 2" key="1">
    <citation type="submission" date="2020-02" db="EMBL/GenBank/DDBJ databases">
        <title>complete genome sequence of Rhodobacteraceae bacterium.</title>
        <authorList>
            <person name="Park J."/>
            <person name="Kim Y.-S."/>
            <person name="Kim K.-H."/>
        </authorList>
    </citation>
    <scope>NUCLEOTIDE SEQUENCE [LARGE SCALE GENOMIC DNA]</scope>
    <source>
        <strain evidence="1 2">RR4-56</strain>
    </source>
</reference>
<keyword evidence="2" id="KW-1185">Reference proteome</keyword>
<dbReference type="Gene3D" id="3.10.105.10">
    <property type="entry name" value="Dipeptide-binding Protein, Domain 3"/>
    <property type="match status" value="1"/>
</dbReference>
<protein>
    <recommendedName>
        <fullName evidence="3">Solute-binding protein family 5 domain-containing protein</fullName>
    </recommendedName>
</protein>
<gene>
    <name evidence="1" type="ORF">G5B40_02685</name>
</gene>
<dbReference type="KEGG" id="hdh:G5B40_02685"/>
<evidence type="ECO:0000313" key="2">
    <source>
        <dbReference type="Proteomes" id="UP000503336"/>
    </source>
</evidence>
<dbReference type="RefSeq" id="WP_165094666.1">
    <property type="nucleotide sequence ID" value="NZ_CP049056.1"/>
</dbReference>